<dbReference type="InterPro" id="IPR025661">
    <property type="entry name" value="Pept_asp_AS"/>
</dbReference>
<keyword evidence="2" id="KW-0645">Protease</keyword>
<evidence type="ECO:0000256" key="1">
    <source>
        <dbReference type="ARBA" id="ARBA00008455"/>
    </source>
</evidence>
<dbReference type="InterPro" id="IPR000668">
    <property type="entry name" value="Peptidase_C1A_C"/>
</dbReference>
<feature type="domain" description="Peptidase C1A papain C-terminal" evidence="11">
    <location>
        <begin position="91"/>
        <end position="340"/>
    </location>
</feature>
<evidence type="ECO:0000256" key="5">
    <source>
        <dbReference type="ARBA" id="ARBA00022807"/>
    </source>
</evidence>
<evidence type="ECO:0000256" key="10">
    <source>
        <dbReference type="SAM" id="SignalP"/>
    </source>
</evidence>
<dbReference type="PRINTS" id="PR00705">
    <property type="entry name" value="PAPAIN"/>
</dbReference>
<feature type="signal peptide" evidence="10">
    <location>
        <begin position="1"/>
        <end position="20"/>
    </location>
</feature>
<dbReference type="InterPro" id="IPR013128">
    <property type="entry name" value="Peptidase_C1A"/>
</dbReference>
<keyword evidence="8" id="KW-0325">Glycoprotein</keyword>
<dbReference type="Gene3D" id="3.90.70.10">
    <property type="entry name" value="Cysteine proteinases"/>
    <property type="match status" value="1"/>
</dbReference>
<evidence type="ECO:0000256" key="2">
    <source>
        <dbReference type="ARBA" id="ARBA00022670"/>
    </source>
</evidence>
<reference evidence="13" key="1">
    <citation type="submission" date="2020-12" db="UniProtKB">
        <authorList>
            <consortium name="WormBaseParasite"/>
        </authorList>
    </citation>
    <scope>IDENTIFICATION</scope>
    <source>
        <strain evidence="13">MHco3</strain>
    </source>
</reference>
<keyword evidence="7" id="KW-1015">Disulfide bond</keyword>
<dbReference type="PROSITE" id="PS00139">
    <property type="entry name" value="THIOL_PROTEASE_CYS"/>
    <property type="match status" value="1"/>
</dbReference>
<evidence type="ECO:0000256" key="8">
    <source>
        <dbReference type="ARBA" id="ARBA00023180"/>
    </source>
</evidence>
<keyword evidence="12" id="KW-1185">Reference proteome</keyword>
<keyword evidence="3 10" id="KW-0732">Signal</keyword>
<dbReference type="Proteomes" id="UP000025227">
    <property type="component" value="Unplaced"/>
</dbReference>
<dbReference type="PANTHER" id="PTHR12411">
    <property type="entry name" value="CYSTEINE PROTEASE FAMILY C1-RELATED"/>
    <property type="match status" value="1"/>
</dbReference>
<keyword evidence="4" id="KW-0378">Hydrolase</keyword>
<dbReference type="AlphaFoldDB" id="A0A7I4Z8W6"/>
<proteinExistence type="inferred from homology"/>
<dbReference type="PROSITE" id="PS00640">
    <property type="entry name" value="THIOL_PROTEASE_ASN"/>
    <property type="match status" value="1"/>
</dbReference>
<evidence type="ECO:0000256" key="3">
    <source>
        <dbReference type="ARBA" id="ARBA00022729"/>
    </source>
</evidence>
<dbReference type="InterPro" id="IPR000169">
    <property type="entry name" value="Pept_cys_AS"/>
</dbReference>
<dbReference type="GO" id="GO:0006508">
    <property type="term" value="P:proteolysis"/>
    <property type="evidence" value="ECO:0007669"/>
    <property type="project" value="UniProtKB-KW"/>
</dbReference>
<dbReference type="OrthoDB" id="640249at2759"/>
<evidence type="ECO:0000256" key="4">
    <source>
        <dbReference type="ARBA" id="ARBA00022801"/>
    </source>
</evidence>
<dbReference type="CDD" id="cd02620">
    <property type="entry name" value="Peptidase_C1A_CathepsinB"/>
    <property type="match status" value="1"/>
</dbReference>
<keyword evidence="6" id="KW-0865">Zymogen</keyword>
<sequence>MNYFLTAFCIFLCRETATLNTEVLGDSKSDEIPLEAQMLTGEPLIRYLRENQNLFEVEPARHDYKLKLMDIGLMDKNRKPVVENDGPDDDIPESFDGRKVWSNCSSLSYIRDQSNCGSCWAVATASAISDRICILTKGAMQVTISATDILSCCEFCGFGCRGGSTIEAWNYFTEEGVVSGGNYGTKGCCQPYPLPPCGHHENETFYYECNKEAATPECQKRCHPGYRKLYRMDKFYGKGAYELPNSEKAIQREIMKHGPVVGMFRVFRDFYNYKSGVYKHTAGSQEGEHAVKIIGWGKEGETPYWLIANSWHHDWGENGFFKMLRGSNHCRIEELVVAGLVDNDVTRRL</sequence>
<evidence type="ECO:0000256" key="7">
    <source>
        <dbReference type="ARBA" id="ARBA00023157"/>
    </source>
</evidence>
<dbReference type="FunFam" id="3.90.70.10:FF:000031">
    <property type="entry name" value="Cathepsin B"/>
    <property type="match status" value="1"/>
</dbReference>
<dbReference type="SMR" id="A0A7I4Z8W6"/>
<evidence type="ECO:0000256" key="6">
    <source>
        <dbReference type="ARBA" id="ARBA00023145"/>
    </source>
</evidence>
<evidence type="ECO:0000313" key="12">
    <source>
        <dbReference type="Proteomes" id="UP000025227"/>
    </source>
</evidence>
<evidence type="ECO:0000259" key="11">
    <source>
        <dbReference type="SMART" id="SM00645"/>
    </source>
</evidence>
<organism evidence="12 13">
    <name type="scientific">Haemonchus contortus</name>
    <name type="common">Barber pole worm</name>
    <dbReference type="NCBI Taxonomy" id="6289"/>
    <lineage>
        <taxon>Eukaryota</taxon>
        <taxon>Metazoa</taxon>
        <taxon>Ecdysozoa</taxon>
        <taxon>Nematoda</taxon>
        <taxon>Chromadorea</taxon>
        <taxon>Rhabditida</taxon>
        <taxon>Rhabditina</taxon>
        <taxon>Rhabditomorpha</taxon>
        <taxon>Strongyloidea</taxon>
        <taxon>Trichostrongylidae</taxon>
        <taxon>Haemonchus</taxon>
    </lineage>
</organism>
<comment type="similarity">
    <text evidence="1">Belongs to the peptidase C1 family.</text>
</comment>
<dbReference type="GO" id="GO:0008234">
    <property type="term" value="F:cysteine-type peptidase activity"/>
    <property type="evidence" value="ECO:0007669"/>
    <property type="project" value="UniProtKB-KW"/>
</dbReference>
<evidence type="ECO:0000256" key="9">
    <source>
        <dbReference type="ARBA" id="ARBA00057399"/>
    </source>
</evidence>
<name>A0A7I4Z8W6_HAECO</name>
<dbReference type="SMART" id="SM00645">
    <property type="entry name" value="Pept_C1"/>
    <property type="match status" value="1"/>
</dbReference>
<keyword evidence="5" id="KW-0788">Thiol protease</keyword>
<accession>A0A7I4Z8W6</accession>
<comment type="function">
    <text evidence="9">Expression of the protease correlates with blood-feeding and suggests a role for the protease in blood digestion.</text>
</comment>
<protein>
    <submittedName>
        <fullName evidence="13">Pept_C1 domain-containing protein</fullName>
    </submittedName>
</protein>
<dbReference type="Pfam" id="PF00112">
    <property type="entry name" value="Peptidase_C1"/>
    <property type="match status" value="1"/>
</dbReference>
<evidence type="ECO:0000313" key="13">
    <source>
        <dbReference type="WBParaSite" id="HCON_00193840-00001"/>
    </source>
</evidence>
<feature type="chain" id="PRO_5029750733" evidence="10">
    <location>
        <begin position="21"/>
        <end position="349"/>
    </location>
</feature>
<dbReference type="WBParaSite" id="HCON_00193840-00001">
    <property type="protein sequence ID" value="HCON_00193840-00001"/>
    <property type="gene ID" value="HCON_00193840"/>
</dbReference>
<dbReference type="OMA" id="HHENETF"/>
<dbReference type="InterPro" id="IPR038765">
    <property type="entry name" value="Papain-like_cys_pep_sf"/>
</dbReference>
<dbReference type="SUPFAM" id="SSF54001">
    <property type="entry name" value="Cysteine proteinases"/>
    <property type="match status" value="1"/>
</dbReference>